<evidence type="ECO:0000256" key="11">
    <source>
        <dbReference type="SAM" id="MobiDB-lite"/>
    </source>
</evidence>
<dbReference type="InterPro" id="IPR002035">
    <property type="entry name" value="VWF_A"/>
</dbReference>
<dbReference type="GO" id="GO:0005654">
    <property type="term" value="C:nucleoplasm"/>
    <property type="evidence" value="ECO:0007669"/>
    <property type="project" value="UniProtKB-SubCell"/>
</dbReference>
<feature type="compositionally biased region" description="Basic and acidic residues" evidence="11">
    <location>
        <begin position="4542"/>
        <end position="4555"/>
    </location>
</feature>
<evidence type="ECO:0000313" key="14">
    <source>
        <dbReference type="Proteomes" id="UP001566132"/>
    </source>
</evidence>
<dbReference type="InterPro" id="IPR003593">
    <property type="entry name" value="AAA+_ATPase"/>
</dbReference>
<dbReference type="PROSITE" id="PS00675">
    <property type="entry name" value="SIGMA54_INTERACT_1"/>
    <property type="match status" value="1"/>
</dbReference>
<comment type="similarity">
    <text evidence="3 9">Belongs to the midasin family.</text>
</comment>
<dbReference type="GO" id="GO:0005730">
    <property type="term" value="C:nucleolus"/>
    <property type="evidence" value="ECO:0007669"/>
    <property type="project" value="UniProtKB-SubCell"/>
</dbReference>
<feature type="compositionally biased region" description="Low complexity" evidence="11">
    <location>
        <begin position="4616"/>
        <end position="4630"/>
    </location>
</feature>
<dbReference type="Pfam" id="PF17867">
    <property type="entry name" value="AAA_lid_7"/>
    <property type="match status" value="3"/>
</dbReference>
<accession>A0ABD1EJJ6</accession>
<dbReference type="SUPFAM" id="SSF52540">
    <property type="entry name" value="P-loop containing nucleoside triphosphate hydrolases"/>
    <property type="match status" value="6"/>
</dbReference>
<feature type="compositionally biased region" description="Basic and acidic residues" evidence="11">
    <location>
        <begin position="4752"/>
        <end position="4763"/>
    </location>
</feature>
<dbReference type="CDD" id="cd00009">
    <property type="entry name" value="AAA"/>
    <property type="match status" value="2"/>
</dbReference>
<feature type="domain" description="VWFA" evidence="12">
    <location>
        <begin position="4993"/>
        <end position="5190"/>
    </location>
</feature>
<keyword evidence="14" id="KW-1185">Reference proteome</keyword>
<feature type="compositionally biased region" description="Basic and acidic residues" evidence="11">
    <location>
        <begin position="4357"/>
        <end position="4384"/>
    </location>
</feature>
<feature type="compositionally biased region" description="Acidic residues" evidence="11">
    <location>
        <begin position="4504"/>
        <end position="4541"/>
    </location>
</feature>
<evidence type="ECO:0000256" key="7">
    <source>
        <dbReference type="ARBA" id="ARBA00023186"/>
    </source>
</evidence>
<evidence type="ECO:0000256" key="10">
    <source>
        <dbReference type="SAM" id="Coils"/>
    </source>
</evidence>
<dbReference type="GO" id="GO:0032991">
    <property type="term" value="C:protein-containing complex"/>
    <property type="evidence" value="ECO:0007669"/>
    <property type="project" value="UniProtKB-ARBA"/>
</dbReference>
<evidence type="ECO:0000256" key="1">
    <source>
        <dbReference type="ARBA" id="ARBA00004604"/>
    </source>
</evidence>
<dbReference type="FunFam" id="3.40.50.300:FF:000142">
    <property type="entry name" value="Midasin"/>
    <property type="match status" value="1"/>
</dbReference>
<dbReference type="InterPro" id="IPR011704">
    <property type="entry name" value="ATPase_dyneun-rel_AAA"/>
</dbReference>
<gene>
    <name evidence="13" type="ORF">ABEB36_010268</name>
</gene>
<feature type="compositionally biased region" description="Basic and acidic residues" evidence="11">
    <location>
        <begin position="4774"/>
        <end position="4813"/>
    </location>
</feature>
<dbReference type="Proteomes" id="UP001566132">
    <property type="component" value="Unassembled WGS sequence"/>
</dbReference>
<dbReference type="PANTHER" id="PTHR48103:SF2">
    <property type="entry name" value="MIDASIN"/>
    <property type="match status" value="1"/>
</dbReference>
<feature type="compositionally biased region" description="Acidic residues" evidence="11">
    <location>
        <begin position="4408"/>
        <end position="4433"/>
    </location>
</feature>
<comment type="subcellular location">
    <subcellularLocation>
        <location evidence="1">Nucleus</location>
        <location evidence="1">Nucleolus</location>
    </subcellularLocation>
    <subcellularLocation>
        <location evidence="2">Nucleus</location>
        <location evidence="2">Nucleoplasm</location>
    </subcellularLocation>
</comment>
<protein>
    <recommendedName>
        <fullName evidence="4 9">Midasin</fullName>
    </recommendedName>
</protein>
<dbReference type="FunFam" id="3.40.50.410:FF:000028">
    <property type="entry name" value="Midasin"/>
    <property type="match status" value="1"/>
</dbReference>
<dbReference type="EMBL" id="JBDJPC010000007">
    <property type="protein sequence ID" value="KAL1494716.1"/>
    <property type="molecule type" value="Genomic_DNA"/>
</dbReference>
<dbReference type="FunFam" id="3.40.50.300:FF:001384">
    <property type="entry name" value="Midasin"/>
    <property type="match status" value="1"/>
</dbReference>
<dbReference type="SMART" id="SM00382">
    <property type="entry name" value="AAA"/>
    <property type="match status" value="5"/>
</dbReference>
<dbReference type="InterPro" id="IPR012099">
    <property type="entry name" value="Midasin"/>
</dbReference>
<keyword evidence="10" id="KW-0175">Coiled coil</keyword>
<dbReference type="InterPro" id="IPR036465">
    <property type="entry name" value="vWFA_dom_sf"/>
</dbReference>
<evidence type="ECO:0000256" key="9">
    <source>
        <dbReference type="PIRNR" id="PIRNR010340"/>
    </source>
</evidence>
<dbReference type="Gene3D" id="3.40.50.300">
    <property type="entry name" value="P-loop containing nucleotide triphosphate hydrolases"/>
    <property type="match status" value="7"/>
</dbReference>
<dbReference type="InterPro" id="IPR040848">
    <property type="entry name" value="AAA_lid_7"/>
</dbReference>
<dbReference type="Pfam" id="PF17865">
    <property type="entry name" value="AAA_lid_5"/>
    <property type="match status" value="1"/>
</dbReference>
<keyword evidence="6 9" id="KW-0067">ATP-binding</keyword>
<dbReference type="InterPro" id="IPR041190">
    <property type="entry name" value="Midasin_AAA_lid_5"/>
</dbReference>
<keyword evidence="5 9" id="KW-0547">Nucleotide-binding</keyword>
<dbReference type="SMART" id="SM00327">
    <property type="entry name" value="VWA"/>
    <property type="match status" value="1"/>
</dbReference>
<feature type="compositionally biased region" description="Polar residues" evidence="11">
    <location>
        <begin position="4675"/>
        <end position="4692"/>
    </location>
</feature>
<dbReference type="FunFam" id="3.40.50.300:FF:000582">
    <property type="entry name" value="Midasin"/>
    <property type="match status" value="1"/>
</dbReference>
<dbReference type="Pfam" id="PF00092">
    <property type="entry name" value="VWA"/>
    <property type="match status" value="1"/>
</dbReference>
<evidence type="ECO:0000256" key="4">
    <source>
        <dbReference type="ARBA" id="ARBA00017143"/>
    </source>
</evidence>
<keyword evidence="7 9" id="KW-0143">Chaperone</keyword>
<evidence type="ECO:0000259" key="12">
    <source>
        <dbReference type="PROSITE" id="PS50234"/>
    </source>
</evidence>
<feature type="compositionally biased region" description="Basic and acidic residues" evidence="11">
    <location>
        <begin position="4698"/>
        <end position="4740"/>
    </location>
</feature>
<dbReference type="InterPro" id="IPR025662">
    <property type="entry name" value="Sigma_54_int_dom_ATP-bd_1"/>
</dbReference>
<comment type="function">
    <text evidence="9">Nuclear chaperone required for maturation and nuclear export of pre-60S ribosome subunits.</text>
</comment>
<evidence type="ECO:0000256" key="3">
    <source>
        <dbReference type="ARBA" id="ARBA00007188"/>
    </source>
</evidence>
<dbReference type="GO" id="GO:0042254">
    <property type="term" value="P:ribosome biogenesis"/>
    <property type="evidence" value="ECO:0007669"/>
    <property type="project" value="UniProtKB-ARBA"/>
</dbReference>
<feature type="compositionally biased region" description="Acidic residues" evidence="11">
    <location>
        <begin position="4385"/>
        <end position="4400"/>
    </location>
</feature>
<sequence length="5202" mass="598397">MEENKELFKKLQNFSNDNEQLRIAFKILDERKNLKDSEKADLLLDYLAKEIFIVSQYFEIVLENFPKEVPTLLAHAIRFTDEFPFNHQRHVINCILLSKIVKTRSDLKSFVLQYFKKYPSPFDEFESHSKPKKIKTVLPYTVTDLDIVECCYFLLQSDAKYFRNKWKWSNFIKKYVSSEDCKITWIYCQIVAIVLGLNESNLQILLNQKLSSDTIIQLIIDWNKIGGFSKISYETHTIDQHPIKSLKYSPITDVTNISGVYVPVLKATKDKNLIQVPSTWNNLKKIAIGLSSGQAICLQGVVGSGKTILVDYIASCAGRILGQTFIKVQMDDQMDSKMLLGTYRSSDIPGEFIWQPGVLTQAVVEGHWLLLEDIDLVNMDIASVICSLLENNSLTVPGYRDSVPITPGFQLFVTQRLITSSTGQQKRYTNSLYLLEKQLFQVTIDPLTSEELKQILNVKYQKFQTVADRLINVFELFTNKVNELPILRKKSTRSLSTRDFFKWCSRSHRDFTVHSQESALKLLQNAIDVFCCSFANQEEALNLAKSICSTLGIVSQKADYFFNNYKPLLKMLPNDFQSGRVTLERKHSMYSKQNQFCFTRPAAVLLERIMCCVKFKEPVLLVGETGTGKTSLVQYLANTLGEKLIVINMNQQSDSADLLGGFKPVDLKTILAPLRNEFESVFRDFFDMGPNQEYLTKVAFAYNKQKYVRLVSLMQLSVTAALKRLTTLVGRTDISQEKQIKDKIFLDRWQSINEKLKKIEIQLRQTNAFYFNFIEGSLTKAVQNGSWVLLDEINLANAETLECLSGKHIFKHFLQVFFVTFICVGLLENTDGSLCLFERGDKKPVQRHPNFTLFACMNPATNIGKKDLPTGLRNRFTEFYVEELSDKTDLCLLINSYLKASNLKGSEISNIADFYLTVRKEMKTTLCDSMGHKPHFSLRSLCRALMISAKNPCGTFNKSLYEAFCLSFLTRLNSDSYKIVQNLIMKFLIGNPNKLKMIQNQPITAPADRGFLEFEGFWIKEGFMSPNTPDNYVLTKSIRKNLKDLARIVSIGKLPVLLQGDTSVGKTSLIMYLAKSSGNKCVRINNHEHTDLQEYIGSYVADPAGKLVFREGVLVEAMRKGHWIILDELNLAPTDVLEALNRVLDDNRELFIPETQETIKAASNFILFATQNPPGVYGGRKMLSEAFRNRFVELHFNEIPPDELEIILQQRCTMPPTYAKKMINVMIDLQMRRRGSAAFAGKHGFITLRDLFRWGDRYRLASCNSGSLYDWDQHLADEGYLVLAGKVRKEEESQEIVTVLEKHWRRKVEERNLFTLHDNSSTVTKHILKTLIEHSQEFPHIVWTFNMRKLATLVAKAIEFKEPLLLVGETGGGKTTVCQLIAKIFDQNLVTVNCHMHTESSDFIGGLRPVRDHSVNSKSLFEWVNGPLLQALMEGSVFLADEISLADDSVLERLNSLLEPERTLLLPEKGIDLNNLNNSETVVAHQSFVFIGTMNPAGDYGKKELSPALRNRFTEIWCDTCTDSNDLVMIVNKNLSFQLEIDLGRKMIEFIQWFRETDIGKRCTISIRDILTWVYFINKCLKKIPLVDCYVQGAHLVFLDSLGSGISSTESTLSIAHFKNRCIEFLYNQFSLQVSPINCGKVIQTDSHFGIEPFFIELGSEPVPFSELFSFHAPTTILNTLNILRGMQLNKAILLEGSPGVGKTSLITALARFSKQKIFRVNLSDQTDISDLFGADLPVEGGKGGEFAWRDGPLLQALKEGSWILLDELNLASQSVLEGLNACFDHRGEIFVPELGKTFHIKIGTRFFACQNPMKQGGSRRGLPKSFLNRFIQVYMSPFTAEDLQIILIDQFPTIPKEIISKMIAFNFKLAGALNGHLFGNKGAPWECNLRDLTRWCQATLYHFNNTLSTNEKKLCPEYTAQLIYVDRMRNFTDKRKVKEIFEEVMHCSIKNSNHLTYIEKNYIHLGDIKLKREQDEINDHVLNQENGQLILRNQLRVLRSLTYCINQHWMAILVGNSGVGKSAVVKTLADLAGKTLKTLPVTSAMDTTDILGGFEQTTYTRHLEEIAKEAEHQTLIVARNLLIEEKVYKAAQILEYWEEYITISDSTTKTMEEEVQLFTRRLSKLETLLKELYLKCSSTNEATVILQLLNRCTELIQSVNDDKSLNAGGCFEWVNSILVKCLQEGHWLLVDNVNLCSAAVLDRLNGLLEPNGVLTISEKGINENGEMFVVKPHKDFRIFLTMDPKHGEISRAMRNRGIEICMLNDSETNDLDIQSLIRSKDLTDPKLINALLNIHGFISNLILSEKPKISDLLQCATLVGQQTLHGIDPNQAVNDTCIEIYFKTRILSEFNCNNVLEVIKDGIQRYLKLDSIQSGVIEKTVTINTKKLNSMSMFEQIKHHCAIFHNILENSIDFSMEKFKEKQSDLQKILFINELFEKMNFYSLTNLLVLNFALSSQNDIELRSNFLHTLVTAQSSSPILQQALKRFTKVVKYFESHNQNLPFDDRWISDTFHKVNQSTNETINYALQLEIHKLRDTLETQQVYCKKSLYTYFLAVKRKEVVDAFNDPLCGNYLKLESEYYIFMRQLCSHFSKIKDDGRTLIKILELYSWRQALHTYLTSVSKPSPKSYEDKLNFAIVYYKWFHKYSVLMVARLLDVKVPQALREILTIINKEIANANEEERLAKSYKLAKNYRKFNHVPQSFTHADELIALKFLENYDLNDTRNDSTTILALFKSVPEYRNLLIQLKQRTLDRSHNNKELSSALQMAKSFNKEQHNNVALKLQEIQVLPLANVLTQKLLLQTWKNVYIGENSNQLWLECLIKNNILVRVNLAGVLLTFNRTRDPKMIHEIKKEFYYSSFTTLPVAYFENNRKNVVSGIEAELFDLITRLLIPDGKYKATLKDFKDVQLQLKFIKACLWSHVQELSEENFDFLSVQRQILHLEYKQFWEKLSEANKNINCSDSEFQSVLEKIRFKYKKLNENCPHDLCLSLIGDVHMNLSFAELYLNSLLPKIDPLAKKTMKKSHVMSVLTMFEQMKCSFELQSQLFINNSTGDYVKDHSHPYIQQINNMIQELKKRLDCFGDDATKLDGNITYSYVVQQIRHAYNNVLKSSILNDVARCDEILDTSKHKEEIRYFIESFESILLSLDRILLNFKQFSSSYPDIMEPLLANIAQFLYGFKIKLFYFKRKLSELKSVRNVEQEILTLLKLPSLNKDISDLDSLANFYGTIMHNSKEDSIRLIKFEIQERFNQCILSARGFQEIDYKSLEEFNKTVRKFIKLYNQQLTEKEELKKTTESLYKVRICCVDKTDEEIEADLINDLFSNHVQFVDFSDMTGKTSLNPLNDSSHQETGTRDDIHQKEVLSEEDLRFVQRLHTSLNKHFIRTEWLSPAEEEIKSIQPDYTSSLMEKYRLVRNLLDKTPHYMPYTVDKELYASLIILLMDKQQYDGYTTSAHITNDFYKDPNIEEVKSCLGILTNIKEKVEKLLLQWPDQPTLNSILVVIERILNFDIQSPIARYLTGLDILLTKCYEWEQVAHSGVSLINETPELLSQIVEWRKMELNRWKDLLNITFSEMSTKQLCKWWLHLYNLIKQYNEDENNEMSEIQLVDVLQKFITASPVAAFQGRLELLLEFHCYVLTLTPQTKKTKALINILWNLYKYYSQFATIVSQKIQDLRAPIEKKLKEYVKIIRWKDVNYWSVKDSVEKAYKTLGKFVKEYKELLSQLVTPFLTNHENLDTLQTGGGIWDRPQRQSVKSYHYSLDANSYIISKSSSGTLRLVPYLKTARKLCKEIIEATNYPDLIKSFDSFICEVIENSDHFRKLEIDRSVSKEKQKSQAKTILNQKRRALANLFQTLSKLGVSYKTGLIDRKLKNAIDDLKLDPVDLSASFSLLRQIFGVNLTKTDEKLLTIWDSSELYYYRCLFRFEVLETASLTKSNKDLGPQNTERCLGYANDLITLCQRQKKTLIKSSRSHYELRKCLKRIHQICENEDPEAYVTLNFIEELKNLVNSSSVIISQLELVVQSNFEESTLDITSNNDFFVQFSLTEDSTWQNWKENAAKKLCTTKKLLKKVQEELAYPIYNDVSQFVLCINKTALLDSLEMFSQDIAELREHFGTMTAVVDSLNWLAVSFKKCLDVERQQEFPTETRTSVYQKTLNVCRKSLLIMIQDIYKKKDKLDTQKEIESLEENHLKQLIVENLSEDLLINLNLRKIVKIGEKLLKCLVVNTPHLKDASTSPSQQIFIQIRTQIAPLFEQCIQLSEYFITQQVAAYRTTCKFTSILLKIFIELVSKGFCIPPDLMSDEEMSTDSKQQPSNGMGFGEDGEGEKDVSNQIESEDQLEGAQSADNKQNEEEKETEPDCKEEDNGIEMREDFDSKLQEKKPRSDDEESDTNSDAEEQMGETEAGAEQLDEEIWGEDQDPDENDEGQDNEDDDGKGGGEKDGEDFLDAKNNEDRKTTKEKDKENTSPNDDEDNEVKEKTEINDMKDQEFDDEQIDPYHGTQSEELPEPEAMDLPDDLQLDEGEAEDNNDDENTNNENPFDIDEMKENVEQKKDDETKESDDDDQERDDEIDFSSDDEDLIRENGQKEKIDEKYENEQNKDDDKGPDIGLDESPSTNEQEQPAEAAPNENQTEVATNIPEPTRTDYVNSTTDPSDTSSQENKKEKENGLGNDAETVETSGQSSLAQNQERTVPSSVENEENKSSNRNPGETDLKRSLGDVDKQIEKKLKTMDTTSSEEKITLENNENNQEADLFQHIDNEKNDIDADMPQILDAATKEQLEEQQNKYEDDLTEKEETTDKNLSSDERKKEKMDMDETPSSNAEQKLKRKRQNKEPGEILNEPMEIDMEHEDENEDLLVKTHTVPRGLESFHGTRLFDEKTSNSQAHILSQQEIVELRSQVEHELSTWKSTGSVSDFHVAEQIWQQISSITLNLAQDLSEQLRLILEPTMASHLKGDFRTGRRINMRKIIPYIASQFRKDKIWLRRTKPSKRNYQIALAIDDSSSMTANHSKELTFESVALISKALSLIESGELAVLSFGEEIEIVHKLTEKFTDKSGANVLQKFKFAQNKTRIGHLLDFVQEMFEQQPNSHIGHDNHHKLLLIVSDGRGIFSEGKAAVNRAVRSAKLSDIFIVFIIIDSPENKHSILDIKSTEFKDGQFVTFQNYMDEFPFSFYLILRDINCLPGVLSDALMQWFEIITSSSS</sequence>
<dbReference type="PIRSF" id="PIRSF010340">
    <property type="entry name" value="Midasin"/>
    <property type="match status" value="1"/>
</dbReference>
<name>A0ABD1EJJ6_HYPHA</name>
<evidence type="ECO:0000256" key="6">
    <source>
        <dbReference type="ARBA" id="ARBA00022840"/>
    </source>
</evidence>
<feature type="compositionally biased region" description="Acidic residues" evidence="11">
    <location>
        <begin position="4556"/>
        <end position="4579"/>
    </location>
</feature>
<feature type="compositionally biased region" description="Basic and acidic residues" evidence="11">
    <location>
        <begin position="4446"/>
        <end position="4464"/>
    </location>
</feature>
<dbReference type="PROSITE" id="PS50234">
    <property type="entry name" value="VWFA"/>
    <property type="match status" value="1"/>
</dbReference>
<dbReference type="InterPro" id="IPR048617">
    <property type="entry name" value="MDN1_AAA_lid_4"/>
</dbReference>
<dbReference type="PANTHER" id="PTHR48103">
    <property type="entry name" value="MIDASIN-RELATED"/>
    <property type="match status" value="1"/>
</dbReference>
<feature type="compositionally biased region" description="Polar residues" evidence="11">
    <location>
        <begin position="4644"/>
        <end position="4658"/>
    </location>
</feature>
<comment type="caution">
    <text evidence="13">The sequence shown here is derived from an EMBL/GenBank/DDBJ whole genome shotgun (WGS) entry which is preliminary data.</text>
</comment>
<feature type="compositionally biased region" description="Basic and acidic residues" evidence="11">
    <location>
        <begin position="4475"/>
        <end position="4487"/>
    </location>
</feature>
<dbReference type="InterPro" id="IPR027417">
    <property type="entry name" value="P-loop_NTPase"/>
</dbReference>
<organism evidence="13 14">
    <name type="scientific">Hypothenemus hampei</name>
    <name type="common">Coffee berry borer</name>
    <dbReference type="NCBI Taxonomy" id="57062"/>
    <lineage>
        <taxon>Eukaryota</taxon>
        <taxon>Metazoa</taxon>
        <taxon>Ecdysozoa</taxon>
        <taxon>Arthropoda</taxon>
        <taxon>Hexapoda</taxon>
        <taxon>Insecta</taxon>
        <taxon>Pterygota</taxon>
        <taxon>Neoptera</taxon>
        <taxon>Endopterygota</taxon>
        <taxon>Coleoptera</taxon>
        <taxon>Polyphaga</taxon>
        <taxon>Cucujiformia</taxon>
        <taxon>Curculionidae</taxon>
        <taxon>Scolytinae</taxon>
        <taxon>Hypothenemus</taxon>
    </lineage>
</organism>
<keyword evidence="8 9" id="KW-0539">Nucleus</keyword>
<dbReference type="Gene3D" id="3.40.50.410">
    <property type="entry name" value="von Willebrand factor, type A domain"/>
    <property type="match status" value="1"/>
</dbReference>
<evidence type="ECO:0000256" key="8">
    <source>
        <dbReference type="ARBA" id="ARBA00023242"/>
    </source>
</evidence>
<evidence type="ECO:0000256" key="2">
    <source>
        <dbReference type="ARBA" id="ARBA00004642"/>
    </source>
</evidence>
<feature type="region of interest" description="Disordered" evidence="11">
    <location>
        <begin position="4302"/>
        <end position="4839"/>
    </location>
</feature>
<feature type="coiled-coil region" evidence="10">
    <location>
        <begin position="4"/>
        <end position="31"/>
    </location>
</feature>
<dbReference type="GO" id="GO:0005524">
    <property type="term" value="F:ATP binding"/>
    <property type="evidence" value="ECO:0007669"/>
    <property type="project" value="UniProtKB-KW"/>
</dbReference>
<dbReference type="FunFam" id="3.40.50.300:FF:004102">
    <property type="entry name" value="Uncharacterized protein"/>
    <property type="match status" value="1"/>
</dbReference>
<proteinExistence type="inferred from homology"/>
<reference evidence="13 14" key="1">
    <citation type="submission" date="2024-05" db="EMBL/GenBank/DDBJ databases">
        <title>Genetic variation in Jamaican populations of the coffee berry borer (Hypothenemus hampei).</title>
        <authorList>
            <person name="Errbii M."/>
            <person name="Myrie A."/>
        </authorList>
    </citation>
    <scope>NUCLEOTIDE SEQUENCE [LARGE SCALE GENOMIC DNA]</scope>
    <source>
        <strain evidence="13">JA-Hopewell-2020-01-JO</strain>
        <tissue evidence="13">Whole body</tissue>
    </source>
</reference>
<dbReference type="SUPFAM" id="SSF53300">
    <property type="entry name" value="vWA-like"/>
    <property type="match status" value="1"/>
</dbReference>
<evidence type="ECO:0000313" key="13">
    <source>
        <dbReference type="EMBL" id="KAL1494716.1"/>
    </source>
</evidence>
<evidence type="ECO:0000256" key="5">
    <source>
        <dbReference type="ARBA" id="ARBA00022741"/>
    </source>
</evidence>
<feature type="compositionally biased region" description="Basic and acidic residues" evidence="11">
    <location>
        <begin position="4580"/>
        <end position="4605"/>
    </location>
</feature>
<dbReference type="Pfam" id="PF07728">
    <property type="entry name" value="AAA_5"/>
    <property type="match status" value="7"/>
</dbReference>
<dbReference type="Pfam" id="PF21108">
    <property type="entry name" value="MDN1_4th"/>
    <property type="match status" value="1"/>
</dbReference>